<feature type="coiled-coil region" evidence="1">
    <location>
        <begin position="434"/>
        <end position="461"/>
    </location>
</feature>
<keyword evidence="3" id="KW-1185">Reference proteome</keyword>
<dbReference type="STRING" id="1127673.GLIP_2307"/>
<evidence type="ECO:0008006" key="4">
    <source>
        <dbReference type="Google" id="ProtNLM"/>
    </source>
</evidence>
<dbReference type="RefSeq" id="WP_008844750.1">
    <property type="nucleotide sequence ID" value="NZ_BAEN01000041.1"/>
</dbReference>
<keyword evidence="1" id="KW-0175">Coiled coil</keyword>
<dbReference type="eggNOG" id="COG0466">
    <property type="taxonomic scope" value="Bacteria"/>
</dbReference>
<proteinExistence type="predicted"/>
<dbReference type="Proteomes" id="UP000006334">
    <property type="component" value="Unassembled WGS sequence"/>
</dbReference>
<evidence type="ECO:0000313" key="2">
    <source>
        <dbReference type="EMBL" id="GAC14934.1"/>
    </source>
</evidence>
<reference evidence="2 3" key="1">
    <citation type="journal article" date="2017" name="Antonie Van Leeuwenhoek">
        <title>Rhizobium rhizosphaerae sp. nov., a novel species isolated from rice rhizosphere.</title>
        <authorList>
            <person name="Zhao J.J."/>
            <person name="Zhang J."/>
            <person name="Zhang R.J."/>
            <person name="Zhang C.W."/>
            <person name="Yin H.Q."/>
            <person name="Zhang X.X."/>
        </authorList>
    </citation>
    <scope>NUCLEOTIDE SEQUENCE [LARGE SCALE GENOMIC DNA]</scope>
    <source>
        <strain evidence="2 3">E3</strain>
    </source>
</reference>
<sequence length="933" mass="107579">MIFKHFFRPKHQDPNPQVRIQAIANLTPEETQHKSQLHELAFNDEDPNVNLAALTRLNSFALWCKMAETAKSERVKKRAQTTVENALFEQGTLKISDRERHTFIAECKSNALLEKLLQLPSLQNDDSGLLMGVLQKLNKPHVTKQLFLNAQNEKVQFNLLPLIKDEATLNKALKRTPFESIKATIAKMLTEIEEAKLKPIEIEKDAKLVLSQMLALKDKQDYATIKQQLSAFAENFNLLQKEFGCLKADLRTQLNERFDEIYSKVNGLIEQLAPSFHAAEQFNTFKAQLDGLASQVMSIVSSANQELSQDVEKVTLGAVEDYEHALQTCQHSLAEIKQQLPEQEKSLHTMSYAISKQIIQCRSTLERLPEFKKAVGLGKEFIAQFKRLKPPTDVSQISASQEYLNEQTQHWKSLSDSYGSGWPKELEVEWQQCRKAFNQGLKELKAEVKQNESRCRAKLRTIDSLISQGKYHAAMGLYEKVIIWYAQLPERNQEFISRQFLSVKEQVENLKDWQQYIAQPRKPAILKEAEIIALNPLPIDQQVSEVKHLRSEWNSLGNTGTEADIALNHAFDLVIEKAFEPCRLHFAEMETQREENAQQKYAVIEQLKALQTEEHSINQLIDQVNQLQKRWKTIGKVDYKILDTLNQQYDEGLKPLKSRISQFNQENADAKRELISKAQKLLETENVFEAIDQAKRLQIQWKDIGQAGRKHENALWNEFRNINDQLFAKRNEIQNSNKQALQQKTDELEEQFAVIQKDALNVESLANVEQVTSELRDFANTLANDEANHNRIERKVTQLENKLLSKKQSLVTDEKRKILDCVFTLLEPETDNEVTNDLLEQLPQAWKQAYQSDSAPQYSRQEIAVLLDIIDSKDSPKGDLELRKNLQLQLMTDKLQHGEELNKNELLLQWIQHGSVEDKDADLQQRVRSHFID</sequence>
<gene>
    <name evidence="2" type="ORF">GLIP_2307</name>
</gene>
<name>K6X2S1_9ALTE</name>
<comment type="caution">
    <text evidence="2">The sequence shown here is derived from an EMBL/GenBank/DDBJ whole genome shotgun (WGS) entry which is preliminary data.</text>
</comment>
<dbReference type="InterPro" id="IPR007139">
    <property type="entry name" value="DUF349"/>
</dbReference>
<dbReference type="EMBL" id="BAEN01000041">
    <property type="protein sequence ID" value="GAC14934.1"/>
    <property type="molecule type" value="Genomic_DNA"/>
</dbReference>
<dbReference type="Pfam" id="PF03993">
    <property type="entry name" value="DUF349"/>
    <property type="match status" value="2"/>
</dbReference>
<evidence type="ECO:0000313" key="3">
    <source>
        <dbReference type="Proteomes" id="UP000006334"/>
    </source>
</evidence>
<organism evidence="2 3">
    <name type="scientific">Aliiglaciecola lipolytica E3</name>
    <dbReference type="NCBI Taxonomy" id="1127673"/>
    <lineage>
        <taxon>Bacteria</taxon>
        <taxon>Pseudomonadati</taxon>
        <taxon>Pseudomonadota</taxon>
        <taxon>Gammaproteobacteria</taxon>
        <taxon>Alteromonadales</taxon>
        <taxon>Alteromonadaceae</taxon>
        <taxon>Aliiglaciecola</taxon>
    </lineage>
</organism>
<dbReference type="AlphaFoldDB" id="K6X2S1"/>
<feature type="coiled-coil region" evidence="1">
    <location>
        <begin position="610"/>
        <end position="680"/>
    </location>
</feature>
<evidence type="ECO:0000256" key="1">
    <source>
        <dbReference type="SAM" id="Coils"/>
    </source>
</evidence>
<dbReference type="OrthoDB" id="5523335at2"/>
<protein>
    <recommendedName>
        <fullName evidence="4">DUF349 domain-containing protein</fullName>
    </recommendedName>
</protein>
<accession>K6X2S1</accession>
<feature type="coiled-coil region" evidence="1">
    <location>
        <begin position="723"/>
        <end position="809"/>
    </location>
</feature>